<reference evidence="2" key="2">
    <citation type="submission" date="2020-08" db="EMBL/GenBank/DDBJ databases">
        <title>Plant Genome Project.</title>
        <authorList>
            <person name="Zhang R.-G."/>
        </authorList>
    </citation>
    <scope>NUCLEOTIDE SEQUENCE</scope>
    <source>
        <strain evidence="2">Huo1</strain>
        <tissue evidence="2">Leaf</tissue>
    </source>
</reference>
<evidence type="ECO:0000256" key="1">
    <source>
        <dbReference type="SAM" id="MobiDB-lite"/>
    </source>
</evidence>
<evidence type="ECO:0000313" key="3">
    <source>
        <dbReference type="Proteomes" id="UP000298416"/>
    </source>
</evidence>
<keyword evidence="3" id="KW-1185">Reference proteome</keyword>
<comment type="caution">
    <text evidence="2">The sequence shown here is derived from an EMBL/GenBank/DDBJ whole genome shotgun (WGS) entry which is preliminary data.</text>
</comment>
<dbReference type="EMBL" id="PNBA02000005">
    <property type="protein sequence ID" value="KAG6424746.1"/>
    <property type="molecule type" value="Genomic_DNA"/>
</dbReference>
<gene>
    <name evidence="2" type="ORF">SASPL_115166</name>
</gene>
<evidence type="ECO:0000313" key="2">
    <source>
        <dbReference type="EMBL" id="KAG6424746.1"/>
    </source>
</evidence>
<sequence>MATGAAGDGFFRSLLEGCITVADTEIQRPLPPQLWLRSPQLDFPPRRRGHSRLLPPPGCDKRVRVQLQQQPGLHLPLLPPWQAAADRRRDAGCGARGVQQGPAVRVRAETDGAAAADNRLAFPMCDAGEDNHHVDEAAERFIVKFYSDLTSPFSWDFV</sequence>
<reference evidence="2" key="1">
    <citation type="submission" date="2018-01" db="EMBL/GenBank/DDBJ databases">
        <authorList>
            <person name="Mao J.F."/>
        </authorList>
    </citation>
    <scope>NUCLEOTIDE SEQUENCE</scope>
    <source>
        <strain evidence="2">Huo1</strain>
        <tissue evidence="2">Leaf</tissue>
    </source>
</reference>
<name>A0A8X8Y1Z3_SALSN</name>
<accession>A0A8X8Y1Z3</accession>
<feature type="region of interest" description="Disordered" evidence="1">
    <location>
        <begin position="39"/>
        <end position="58"/>
    </location>
</feature>
<dbReference type="Proteomes" id="UP000298416">
    <property type="component" value="Unassembled WGS sequence"/>
</dbReference>
<protein>
    <submittedName>
        <fullName evidence="2">Uncharacterized protein</fullName>
    </submittedName>
</protein>
<proteinExistence type="predicted"/>
<organism evidence="2">
    <name type="scientific">Salvia splendens</name>
    <name type="common">Scarlet sage</name>
    <dbReference type="NCBI Taxonomy" id="180675"/>
    <lineage>
        <taxon>Eukaryota</taxon>
        <taxon>Viridiplantae</taxon>
        <taxon>Streptophyta</taxon>
        <taxon>Embryophyta</taxon>
        <taxon>Tracheophyta</taxon>
        <taxon>Spermatophyta</taxon>
        <taxon>Magnoliopsida</taxon>
        <taxon>eudicotyledons</taxon>
        <taxon>Gunneridae</taxon>
        <taxon>Pentapetalae</taxon>
        <taxon>asterids</taxon>
        <taxon>lamiids</taxon>
        <taxon>Lamiales</taxon>
        <taxon>Lamiaceae</taxon>
        <taxon>Nepetoideae</taxon>
        <taxon>Mentheae</taxon>
        <taxon>Salviinae</taxon>
        <taxon>Salvia</taxon>
        <taxon>Salvia subgen. Calosphace</taxon>
        <taxon>core Calosphace</taxon>
    </lineage>
</organism>
<dbReference type="AlphaFoldDB" id="A0A8X8Y1Z3"/>